<reference evidence="1 2" key="1">
    <citation type="submission" date="2020-02" db="EMBL/GenBank/DDBJ databases">
        <title>Identification and Characterization of First Virulent Phages, Including a Novel Jumbo Virus, Infecting Ochrobactrum spp.</title>
        <authorList>
            <person name="Decewicz P."/>
            <person name="Golec P."/>
            <person name="Szymczak M."/>
            <person name="Radlinska M."/>
            <person name="Dziewit L."/>
        </authorList>
    </citation>
    <scope>NUCLEOTIDE SEQUENCE [LARGE SCALE GENOMIC DNA]</scope>
</reference>
<dbReference type="EMBL" id="MT028492">
    <property type="protein sequence ID" value="QIG66077.1"/>
    <property type="molecule type" value="Genomic_DNA"/>
</dbReference>
<evidence type="ECO:0000313" key="1">
    <source>
        <dbReference type="EMBL" id="QIG66077.1"/>
    </source>
</evidence>
<accession>A0A6G6XXL0</accession>
<dbReference type="Proteomes" id="UP000503046">
    <property type="component" value="Segment"/>
</dbReference>
<proteinExistence type="predicted"/>
<sequence length="101" mass="11386">MAHTNGNANSGLRQIDADYDADASLVHTLPKAIKDFVMYEADVPYDVVQIKQALFSMTAKEVLHALRMAQFDDRSKFYPGLDTPPRVCYDKDALWWSNFGG</sequence>
<organism evidence="1 2">
    <name type="scientific">Ochrobactrum phage vB_OspP_OH</name>
    <dbReference type="NCBI Taxonomy" id="2712957"/>
    <lineage>
        <taxon>Viruses</taxon>
        <taxon>Duplodnaviria</taxon>
        <taxon>Heunggongvirae</taxon>
        <taxon>Uroviricota</taxon>
        <taxon>Caudoviricetes</taxon>
        <taxon>Wolominvirus</taxon>
        <taxon>Wolominvirus OH</taxon>
    </lineage>
</organism>
<gene>
    <name evidence="1" type="ORF">phiOH_p21</name>
</gene>
<name>A0A6G6XXL0_9CAUD</name>
<evidence type="ECO:0000313" key="2">
    <source>
        <dbReference type="Proteomes" id="UP000503046"/>
    </source>
</evidence>
<keyword evidence="2" id="KW-1185">Reference proteome</keyword>
<protein>
    <submittedName>
        <fullName evidence="1">Uncharacterized protein</fullName>
    </submittedName>
</protein>